<dbReference type="RefSeq" id="WP_265764223.1">
    <property type="nucleotide sequence ID" value="NZ_JAGGJA010000001.1"/>
</dbReference>
<dbReference type="SUPFAM" id="SSF52317">
    <property type="entry name" value="Class I glutamine amidotransferase-like"/>
    <property type="match status" value="1"/>
</dbReference>
<dbReference type="InterPro" id="IPR029010">
    <property type="entry name" value="ThuA-like"/>
</dbReference>
<dbReference type="Pfam" id="PF06283">
    <property type="entry name" value="ThuA"/>
    <property type="match status" value="1"/>
</dbReference>
<dbReference type="PANTHER" id="PTHR40469">
    <property type="entry name" value="SECRETED GLYCOSYL HYDROLASE"/>
    <property type="match status" value="1"/>
</dbReference>
<name>A0ABT3PI03_9BACT</name>
<sequence>MATAPSANSQDSPIKALLITGGGWHDYEAQEKLLTEGIKKRLGSQIEWTVIHEGEGSPAHKVSIFEQANWADQYDVVVHNTGFARMRDGDFLARFVEEHRGTPAVLVHAAIQSYRYAQPADPWFTFMGYQSMVSEDESRPEIENMAPDHPIMKGLPKTFAIPEDEVFIAEKIWGDITLLARAYGEETGTYQPVTWTHEVDSTQTRVFATTLGHHNEIYRQEEFLNMVSNGILWAVERL</sequence>
<keyword evidence="3" id="KW-1185">Reference proteome</keyword>
<organism evidence="2 3">
    <name type="scientific">Fodinibius salsisoli</name>
    <dbReference type="NCBI Taxonomy" id="2820877"/>
    <lineage>
        <taxon>Bacteria</taxon>
        <taxon>Pseudomonadati</taxon>
        <taxon>Balneolota</taxon>
        <taxon>Balneolia</taxon>
        <taxon>Balneolales</taxon>
        <taxon>Balneolaceae</taxon>
        <taxon>Fodinibius</taxon>
    </lineage>
</organism>
<gene>
    <name evidence="2" type="ORF">J6I44_01770</name>
</gene>
<dbReference type="EMBL" id="JAGGJA010000001">
    <property type="protein sequence ID" value="MCW9705559.1"/>
    <property type="molecule type" value="Genomic_DNA"/>
</dbReference>
<dbReference type="Proteomes" id="UP001207918">
    <property type="component" value="Unassembled WGS sequence"/>
</dbReference>
<evidence type="ECO:0000259" key="1">
    <source>
        <dbReference type="Pfam" id="PF06283"/>
    </source>
</evidence>
<evidence type="ECO:0000313" key="2">
    <source>
        <dbReference type="EMBL" id="MCW9705559.1"/>
    </source>
</evidence>
<dbReference type="InterPro" id="IPR029062">
    <property type="entry name" value="Class_I_gatase-like"/>
</dbReference>
<accession>A0ABT3PI03</accession>
<protein>
    <submittedName>
        <fullName evidence="2">ThuA domain-containing protein</fullName>
    </submittedName>
</protein>
<proteinExistence type="predicted"/>
<dbReference type="PANTHER" id="PTHR40469:SF2">
    <property type="entry name" value="GALACTOSE-BINDING DOMAIN-LIKE SUPERFAMILY PROTEIN"/>
    <property type="match status" value="1"/>
</dbReference>
<comment type="caution">
    <text evidence="2">The sequence shown here is derived from an EMBL/GenBank/DDBJ whole genome shotgun (WGS) entry which is preliminary data.</text>
</comment>
<dbReference type="Gene3D" id="3.40.50.880">
    <property type="match status" value="1"/>
</dbReference>
<evidence type="ECO:0000313" key="3">
    <source>
        <dbReference type="Proteomes" id="UP001207918"/>
    </source>
</evidence>
<feature type="domain" description="ThuA-like" evidence="1">
    <location>
        <begin position="65"/>
        <end position="234"/>
    </location>
</feature>
<reference evidence="2 3" key="1">
    <citation type="submission" date="2021-03" db="EMBL/GenBank/DDBJ databases">
        <title>Aliifodinibius sp. nov., a new bacterium isolated from saline soil.</title>
        <authorList>
            <person name="Galisteo C."/>
            <person name="De La Haba R."/>
            <person name="Sanchez-Porro C."/>
            <person name="Ventosa A."/>
        </authorList>
    </citation>
    <scope>NUCLEOTIDE SEQUENCE [LARGE SCALE GENOMIC DNA]</scope>
    <source>
        <strain evidence="2 3">1BSP15-2V2</strain>
    </source>
</reference>